<feature type="compositionally biased region" description="Pro residues" evidence="27">
    <location>
        <begin position="774"/>
        <end position="785"/>
    </location>
</feature>
<keyword evidence="28" id="KW-1133">Transmembrane helix</keyword>
<keyword evidence="5" id="KW-0489">Methyltransferase</keyword>
<evidence type="ECO:0000256" key="14">
    <source>
        <dbReference type="ARBA" id="ARBA00023125"/>
    </source>
</evidence>
<feature type="domain" description="C2H2-type" evidence="30">
    <location>
        <begin position="1440"/>
        <end position="1463"/>
    </location>
</feature>
<feature type="compositionally biased region" description="Basic residues" evidence="27">
    <location>
        <begin position="1735"/>
        <end position="1747"/>
    </location>
</feature>
<evidence type="ECO:0000256" key="2">
    <source>
        <dbReference type="ARBA" id="ARBA00012183"/>
    </source>
</evidence>
<dbReference type="Gene3D" id="3.30.160.60">
    <property type="entry name" value="Classic Zinc Finger"/>
    <property type="match status" value="3"/>
</dbReference>
<evidence type="ECO:0000256" key="19">
    <source>
        <dbReference type="ARBA" id="ARBA00058611"/>
    </source>
</evidence>
<dbReference type="Pfam" id="PF00096">
    <property type="entry name" value="zf-C2H2"/>
    <property type="match status" value="1"/>
</dbReference>
<dbReference type="EMBL" id="JAEMGP010000012">
    <property type="protein sequence ID" value="KAG5202478.1"/>
    <property type="molecule type" value="Genomic_DNA"/>
</dbReference>
<feature type="compositionally biased region" description="Basic and acidic residues" evidence="27">
    <location>
        <begin position="667"/>
        <end position="680"/>
    </location>
</feature>
<feature type="transmembrane region" description="Helical" evidence="28">
    <location>
        <begin position="185"/>
        <end position="202"/>
    </location>
</feature>
<feature type="region of interest" description="Disordered" evidence="27">
    <location>
        <begin position="54"/>
        <end position="128"/>
    </location>
</feature>
<gene>
    <name evidence="32" type="ORF">JEQ12_003868</name>
</gene>
<evidence type="ECO:0000256" key="8">
    <source>
        <dbReference type="ARBA" id="ARBA00022723"/>
    </source>
</evidence>
<feature type="signal peptide" evidence="29">
    <location>
        <begin position="1"/>
        <end position="22"/>
    </location>
</feature>
<evidence type="ECO:0000256" key="4">
    <source>
        <dbReference type="ARBA" id="ARBA00022553"/>
    </source>
</evidence>
<feature type="domain" description="C2H2-type" evidence="30">
    <location>
        <begin position="1383"/>
        <end position="1410"/>
    </location>
</feature>
<keyword evidence="4" id="KW-0597">Phosphoprotein</keyword>
<feature type="cross-link" description="Glycyl lysine isopeptide (Lys-Gly) (interchain with G-Cter in SUMO2)" evidence="25">
    <location>
        <position position="1025"/>
    </location>
</feature>
<accession>A0A836A3W0</accession>
<feature type="compositionally biased region" description="Acidic residues" evidence="27">
    <location>
        <begin position="1500"/>
        <end position="1513"/>
    </location>
</feature>
<feature type="compositionally biased region" description="Basic and acidic residues" evidence="27">
    <location>
        <begin position="1883"/>
        <end position="1893"/>
    </location>
</feature>
<organism evidence="32 33">
    <name type="scientific">Ovis aries</name>
    <name type="common">Sheep</name>
    <dbReference type="NCBI Taxonomy" id="9940"/>
    <lineage>
        <taxon>Eukaryota</taxon>
        <taxon>Metazoa</taxon>
        <taxon>Chordata</taxon>
        <taxon>Craniata</taxon>
        <taxon>Vertebrata</taxon>
        <taxon>Euteleostomi</taxon>
        <taxon>Mammalia</taxon>
        <taxon>Eutheria</taxon>
        <taxon>Laurasiatheria</taxon>
        <taxon>Artiodactyla</taxon>
        <taxon>Ruminantia</taxon>
        <taxon>Pecora</taxon>
        <taxon>Bovidae</taxon>
        <taxon>Caprinae</taxon>
        <taxon>Ovis</taxon>
    </lineage>
</organism>
<feature type="compositionally biased region" description="Low complexity" evidence="27">
    <location>
        <begin position="687"/>
        <end position="698"/>
    </location>
</feature>
<dbReference type="Pfam" id="PF05808">
    <property type="entry name" value="Podoplanin"/>
    <property type="match status" value="1"/>
</dbReference>
<comment type="caution">
    <text evidence="32">The sequence shown here is derived from an EMBL/GenBank/DDBJ whole genome shotgun (WGS) entry which is preliminary data.</text>
</comment>
<feature type="domain" description="SET" evidence="31">
    <location>
        <begin position="295"/>
        <end position="408"/>
    </location>
</feature>
<dbReference type="InterPro" id="IPR013087">
    <property type="entry name" value="Znf_C2H2_type"/>
</dbReference>
<feature type="compositionally biased region" description="Low complexity" evidence="27">
    <location>
        <begin position="989"/>
        <end position="999"/>
    </location>
</feature>
<evidence type="ECO:0000256" key="28">
    <source>
        <dbReference type="SAM" id="Phobius"/>
    </source>
</evidence>
<evidence type="ECO:0000256" key="7">
    <source>
        <dbReference type="ARBA" id="ARBA00022691"/>
    </source>
</evidence>
<evidence type="ECO:0000256" key="29">
    <source>
        <dbReference type="SAM" id="SignalP"/>
    </source>
</evidence>
<feature type="compositionally biased region" description="Basic and acidic residues" evidence="27">
    <location>
        <begin position="471"/>
        <end position="483"/>
    </location>
</feature>
<evidence type="ECO:0000256" key="25">
    <source>
        <dbReference type="PIRSR" id="PIRSR002395-1"/>
    </source>
</evidence>
<sequence length="1966" mass="214643">MWKVPVLFFILGSASFWVLAEGASTVRPEDDVTTGVKNEQTTLGVEDYMTTPAASKESLATPMPTGTENVTYSHGEDLPTAESTTAKSTPAKSTAAKNTPAKSTVHTHVPATSHSQGKTDGEKPKSTQKGGFSVGTLVGIIVGVLLGIAVIGGIISVIVRKMSGRYSSKKCIHLAFFSELSGKRLLWYIPEYFLFILLHTMLKVCLEKLSGLYKIIQPISGGVPRVSIFELRSFIFNLNPESKLRIFWLLVCLFRRHSLFGTQQELKMNQNAAEPVATTETLAEVPEHVLRGLPEEVRLFPSAVDKTRIGVWATKPILKGKKFGPFVGDKKKRSQVKNNVYMWEVYYPNLGWMCIDATDPEKGNWLRYVNWACSGEEQNLFPLEINRAIYYKTLKPIAPGEELLVWYNGEDNPEIAAAIEEERASARSKRSSPKSRKGKKKSQESKNKANKTEDVQLKTSEPDPSPANMRDSAEGPKDEDEKPSASATEQPAVPQEIVNQDVPPEFALPPPAHEPQTGPDAEQEAVLCEANEVVEEEEEEEEEELEEDGDEAADVPNESSLREPEIRCDEKPEDLLEEPKTVSKETLEDSAEAAPVVKTPRAREEANGDVFETFLFPCQHCERKFTTKQGLERHTHIHMSTASHAFKCKYCGKAFGTQINRRRHERRHEAGLKRKLEDPAGSKAPSDDAPPQDDTQPPGLGQDGLTLSSEKVSQDSVTPSVVEENGEAKELHPCKYCKKVFGTHTNMRRHQRRVHERHLIPKGVRRKGGLLEEPQPPAEQAPPAPSVYVPSTDPEEEGEADDVYIMDISSNISENLNYYIDGKIQTSSSTSNCDVIEMESNSADLYGINCLLTPVTVEITQNIKTTQVPITDDLPKEPSSSTNSESKKRRTASPPVLPKIKAETESDPATPSCSLSLPLSISTTEAVSFHKEKSVYLSSKLKQLLQTQDKLTPPAGISAAEIPKLGPVCVSAPASMLPVTSSRFKRRTSSPPSSPQHSPALRDFGKPGDGKAVWTEAVLSSKKPKLESHSNSPAWSLSGRDERETGSPPGFDEYKVSNEWAASSAFSSVCNQQPLDLSSGVKQKAEGPGRAPVQWEAVLDLSVHKKPCGDSEGKEFKENHVLQPSCSAVKKRKPTTCMLQKVLLNEYNGVDLPVENAPEASGSASPCKPLDPQPDPDLGLNSSSSAAVVESPPDVSSSSPALQPPSLSCGRLPPLLTPTTPSSPPPCPPVLTVATPPPPLLPTVVLPAPSAGASPHPCPSPLSNATAQSPLPILSPTVSPSPSPIPSVEPVMSGASPGPPTLSSSSSSSSSSSFSSSSSSSSPSPPPLSAVSSVVSSGDNLETSLPMISFKQEELESEDLKAREEAPSAAEQEIVQETFNRNFVCNVCESPFLSIKDLTKHLSIHAEEWPFKCEFCVQLFKVKTDLSEHRFMLHGVGNIFVCSVCKKEFAFLCNLQQHQRDLHPDKVCTHHEFESGTLRPQNFTDPSKAHVEHMQSLPEDPLEASKEEEELNDSSEELYTTIKIMASGMKTKDPDVRLGLNQHYPSFKPPPFQYHHRSPLGIGVTATNFTTHNIPQTFTTAIRCTKCGKGVDNMPELHKHILACASASDKKRYTPKKNPVPLKQTVQPKNGVVVLDNSGKNAFRRMGQPKRLNFSVELSKMSSNKLKLNALKKKNQLVQKAILQKNKSAKQKADLKTTPESSSHVCPYCHREFTYIGSLNKHAAFSCPKKPLSPSKKKLSHSSKKGGHPSPAGSDRNNSSSHRRRTADAEIKMQSMQAPLGKTRARSSGPSQVPPPASSFRSKQNVKFATSVKSKKPSSSLRNSSPIRMAKMTHSESKKPKAAAKNHAAPLSGKTSRSLHVRAQKSRAVLQSKSALAGKKRTDRFSVKSRERSGGPITRSLQLAASADPSENRKEDGSGKQELKDLSYSLRLASRCPPPATPYITRQYRNVKATAAAQLQGSLFKE</sequence>
<dbReference type="SMART" id="SM00355">
    <property type="entry name" value="ZnF_C2H2"/>
    <property type="match status" value="8"/>
</dbReference>
<feature type="compositionally biased region" description="Low complexity" evidence="27">
    <location>
        <begin position="1176"/>
        <end position="1220"/>
    </location>
</feature>
<feature type="cross-link" description="Glycyl lysine isopeptide (Lys-Gly) (interchain with G-Cter in SUMO2)" evidence="25">
    <location>
        <position position="901"/>
    </location>
</feature>
<feature type="region of interest" description="Disordered" evidence="27">
    <location>
        <begin position="422"/>
        <end position="604"/>
    </location>
</feature>
<dbReference type="PANTHER" id="PTHR16515:SF37">
    <property type="entry name" value="PR DOMAIN ZINC FINGER PROTEIN 2"/>
    <property type="match status" value="1"/>
</dbReference>
<keyword evidence="15" id="KW-0010">Activator</keyword>
<feature type="domain" description="C2H2-type" evidence="30">
    <location>
        <begin position="732"/>
        <end position="755"/>
    </location>
</feature>
<keyword evidence="16" id="KW-0804">Transcription</keyword>
<feature type="domain" description="C2H2-type" evidence="30">
    <location>
        <begin position="1411"/>
        <end position="1434"/>
    </location>
</feature>
<dbReference type="Pfam" id="PF21549">
    <property type="entry name" value="PRDM2_PR"/>
    <property type="match status" value="1"/>
</dbReference>
<dbReference type="InterPro" id="IPR036236">
    <property type="entry name" value="Znf_C2H2_sf"/>
</dbReference>
<dbReference type="GO" id="GO:0008270">
    <property type="term" value="F:zinc ion binding"/>
    <property type="evidence" value="ECO:0007669"/>
    <property type="project" value="UniProtKB-KW"/>
</dbReference>
<dbReference type="CDD" id="cd19188">
    <property type="entry name" value="PR-SET_PRDM2"/>
    <property type="match status" value="1"/>
</dbReference>
<dbReference type="Proteomes" id="UP000664991">
    <property type="component" value="Unassembled WGS sequence"/>
</dbReference>
<keyword evidence="12" id="KW-0832">Ubl conjugation</keyword>
<evidence type="ECO:0000313" key="33">
    <source>
        <dbReference type="Proteomes" id="UP000664991"/>
    </source>
</evidence>
<proteinExistence type="predicted"/>
<evidence type="ECO:0000256" key="5">
    <source>
        <dbReference type="ARBA" id="ARBA00022603"/>
    </source>
</evidence>
<keyword evidence="14" id="KW-0238">DNA-binding</keyword>
<dbReference type="EC" id="2.1.1.355" evidence="2"/>
<comment type="subunit">
    <text evidence="20">Binds to the retinoblastoma protein (RB). Interacts with GATA3.</text>
</comment>
<dbReference type="SMART" id="SM00317">
    <property type="entry name" value="SET"/>
    <property type="match status" value="1"/>
</dbReference>
<feature type="compositionally biased region" description="Low complexity" evidence="27">
    <location>
        <begin position="80"/>
        <end position="104"/>
    </location>
</feature>
<evidence type="ECO:0000313" key="32">
    <source>
        <dbReference type="EMBL" id="KAG5202478.1"/>
    </source>
</evidence>
<dbReference type="SUPFAM" id="SSF57667">
    <property type="entry name" value="beta-beta-alpha zinc fingers"/>
    <property type="match status" value="2"/>
</dbReference>
<evidence type="ECO:0000256" key="6">
    <source>
        <dbReference type="ARBA" id="ARBA00022679"/>
    </source>
</evidence>
<evidence type="ECO:0000256" key="11">
    <source>
        <dbReference type="ARBA" id="ARBA00022833"/>
    </source>
</evidence>
<evidence type="ECO:0000256" key="12">
    <source>
        <dbReference type="ARBA" id="ARBA00022843"/>
    </source>
</evidence>
<evidence type="ECO:0000259" key="30">
    <source>
        <dbReference type="PROSITE" id="PS50157"/>
    </source>
</evidence>
<evidence type="ECO:0000256" key="10">
    <source>
        <dbReference type="ARBA" id="ARBA00022771"/>
    </source>
</evidence>
<feature type="domain" description="C2H2-type" evidence="30">
    <location>
        <begin position="646"/>
        <end position="668"/>
    </location>
</feature>
<comment type="catalytic activity">
    <reaction evidence="18">
        <text>L-lysyl(9)-[histone H3] + 3 S-adenosyl-L-methionine = N(6),N(6),N(6)-trimethyl-L-lysyl(9)-[histone H3] + 3 S-adenosyl-L-homocysteine + 3 H(+)</text>
        <dbReference type="Rhea" id="RHEA:60276"/>
        <dbReference type="Rhea" id="RHEA-COMP:15538"/>
        <dbReference type="Rhea" id="RHEA-COMP:15546"/>
        <dbReference type="ChEBI" id="CHEBI:15378"/>
        <dbReference type="ChEBI" id="CHEBI:29969"/>
        <dbReference type="ChEBI" id="CHEBI:57856"/>
        <dbReference type="ChEBI" id="CHEBI:59789"/>
        <dbReference type="ChEBI" id="CHEBI:61961"/>
        <dbReference type="EC" id="2.1.1.355"/>
    </reaction>
</comment>
<feature type="region of interest" description="Disordered" evidence="27">
    <location>
        <begin position="757"/>
        <end position="797"/>
    </location>
</feature>
<dbReference type="PROSITE" id="PS50280">
    <property type="entry name" value="SET"/>
    <property type="match status" value="1"/>
</dbReference>
<reference evidence="32 33" key="1">
    <citation type="submission" date="2020-12" db="EMBL/GenBank/DDBJ databases">
        <title>De novo assembly of Tibetan sheep genome.</title>
        <authorList>
            <person name="Li X."/>
        </authorList>
    </citation>
    <scope>NUCLEOTIDE SEQUENCE [LARGE SCALE GENOMIC DNA]</scope>
    <source>
        <tissue evidence="32">Heart</tissue>
    </source>
</reference>
<dbReference type="InterPro" id="IPR050331">
    <property type="entry name" value="Zinc_finger"/>
</dbReference>
<dbReference type="FunFam" id="3.30.160.60:FF:000724">
    <property type="entry name" value="PR domain zinc finger protein 2"/>
    <property type="match status" value="1"/>
</dbReference>
<dbReference type="InterPro" id="IPR046341">
    <property type="entry name" value="SET_dom_sf"/>
</dbReference>
<feature type="region of interest" description="Disordered" evidence="27">
    <location>
        <begin position="661"/>
        <end position="728"/>
    </location>
</feature>
<feature type="region of interest" description="Disordered" evidence="27">
    <location>
        <begin position="868"/>
        <end position="914"/>
    </location>
</feature>
<protein>
    <recommendedName>
        <fullName evidence="21">PR domain zinc finger protein 2</fullName>
        <ecNumber evidence="2">2.1.1.355</ecNumber>
    </recommendedName>
    <alternativeName>
        <fullName evidence="23">PR domain-containing protein 2</fullName>
    </alternativeName>
    <alternativeName>
        <fullName evidence="24">Retinoblastoma protein-interacting zinc finger protein</fullName>
    </alternativeName>
    <alternativeName>
        <fullName evidence="22">Zinc finger protein RIZ</fullName>
    </alternativeName>
</protein>
<evidence type="ECO:0000256" key="16">
    <source>
        <dbReference type="ARBA" id="ARBA00023163"/>
    </source>
</evidence>
<feature type="compositionally biased region" description="Low complexity" evidence="27">
    <location>
        <begin position="1269"/>
        <end position="1278"/>
    </location>
</feature>
<feature type="region of interest" description="Disordered" evidence="27">
    <location>
        <begin position="1684"/>
        <end position="1704"/>
    </location>
</feature>
<feature type="compositionally biased region" description="Low complexity" evidence="27">
    <location>
        <begin position="1293"/>
        <end position="1322"/>
    </location>
</feature>
<dbReference type="InterPro" id="IPR009170">
    <property type="entry name" value="PRDM2"/>
</dbReference>
<feature type="compositionally biased region" description="Polar residues" evidence="27">
    <location>
        <begin position="1799"/>
        <end position="1812"/>
    </location>
</feature>
<keyword evidence="17" id="KW-0539">Nucleus</keyword>
<keyword evidence="9" id="KW-0677">Repeat</keyword>
<feature type="compositionally biased region" description="Low complexity" evidence="27">
    <location>
        <begin position="1242"/>
        <end position="1251"/>
    </location>
</feature>
<feature type="chain" id="PRO_5032771176" description="PR domain zinc finger protein 2" evidence="29">
    <location>
        <begin position="23"/>
        <end position="1966"/>
    </location>
</feature>
<keyword evidence="8" id="KW-0479">Metal-binding</keyword>
<feature type="region of interest" description="Disordered" evidence="27">
    <location>
        <begin position="1729"/>
        <end position="1923"/>
    </location>
</feature>
<evidence type="ECO:0000256" key="27">
    <source>
        <dbReference type="SAM" id="MobiDB-lite"/>
    </source>
</evidence>
<evidence type="ECO:0000256" key="24">
    <source>
        <dbReference type="ARBA" id="ARBA00083709"/>
    </source>
</evidence>
<keyword evidence="6" id="KW-0808">Transferase</keyword>
<dbReference type="InterPro" id="IPR044414">
    <property type="entry name" value="PRDM2_PR-SET"/>
</dbReference>
<feature type="domain" description="C2H2-type" evidence="30">
    <location>
        <begin position="1704"/>
        <end position="1731"/>
    </location>
</feature>
<evidence type="ECO:0000256" key="18">
    <source>
        <dbReference type="ARBA" id="ARBA00048409"/>
    </source>
</evidence>
<keyword evidence="29" id="KW-0732">Signal</keyword>
<comment type="function">
    <text evidence="19">S-adenosyl-L-methionine-dependent histone methyltransferase that specifically methylates 'Lys-9' of histone H3. May function as a DNA-binding transcription factor. Binds to the macrophage-specific TPA-responsive element (MTE) of the HMOX1 (heme oxygenase 1) gene and may act as a transcriptional activator of this gene.</text>
</comment>
<feature type="compositionally biased region" description="Basic residues" evidence="27">
    <location>
        <begin position="426"/>
        <end position="440"/>
    </location>
</feature>
<dbReference type="PROSITE" id="PS50157">
    <property type="entry name" value="ZINC_FINGER_C2H2_2"/>
    <property type="match status" value="7"/>
</dbReference>
<evidence type="ECO:0000256" key="26">
    <source>
        <dbReference type="PROSITE-ProRule" id="PRU00042"/>
    </source>
</evidence>
<feature type="region of interest" description="Disordered" evidence="27">
    <location>
        <begin position="1479"/>
        <end position="1513"/>
    </location>
</feature>
<dbReference type="InterPro" id="IPR001214">
    <property type="entry name" value="SET_dom"/>
</dbReference>
<dbReference type="GO" id="GO:0003677">
    <property type="term" value="F:DNA binding"/>
    <property type="evidence" value="ECO:0007669"/>
    <property type="project" value="UniProtKB-KW"/>
</dbReference>
<evidence type="ECO:0000256" key="20">
    <source>
        <dbReference type="ARBA" id="ARBA00065128"/>
    </source>
</evidence>
<feature type="compositionally biased region" description="Pro residues" evidence="27">
    <location>
        <begin position="1221"/>
        <end position="1241"/>
    </location>
</feature>
<dbReference type="PANTHER" id="PTHR16515">
    <property type="entry name" value="PR DOMAIN ZINC FINGER PROTEIN"/>
    <property type="match status" value="1"/>
</dbReference>
<evidence type="ECO:0000256" key="15">
    <source>
        <dbReference type="ARBA" id="ARBA00023159"/>
    </source>
</evidence>
<feature type="region of interest" description="Disordered" evidence="27">
    <location>
        <begin position="1021"/>
        <end position="1054"/>
    </location>
</feature>
<keyword evidence="11" id="KW-0862">Zinc</keyword>
<evidence type="ECO:0000256" key="21">
    <source>
        <dbReference type="ARBA" id="ARBA00067593"/>
    </source>
</evidence>
<dbReference type="GO" id="GO:0005634">
    <property type="term" value="C:nucleus"/>
    <property type="evidence" value="ECO:0007669"/>
    <property type="project" value="UniProtKB-SubCell"/>
</dbReference>
<comment type="subcellular location">
    <subcellularLocation>
        <location evidence="1">Nucleus</location>
    </subcellularLocation>
</comment>
<evidence type="ECO:0000256" key="3">
    <source>
        <dbReference type="ARBA" id="ARBA00022499"/>
    </source>
</evidence>
<feature type="compositionally biased region" description="Basic and acidic residues" evidence="27">
    <location>
        <begin position="560"/>
        <end position="587"/>
    </location>
</feature>
<dbReference type="Pfam" id="PF13912">
    <property type="entry name" value="zf-C2H2_6"/>
    <property type="match status" value="2"/>
</dbReference>
<dbReference type="GO" id="GO:0032259">
    <property type="term" value="P:methylation"/>
    <property type="evidence" value="ECO:0007669"/>
    <property type="project" value="UniProtKB-KW"/>
</dbReference>
<evidence type="ECO:0000256" key="22">
    <source>
        <dbReference type="ARBA" id="ARBA00074984"/>
    </source>
</evidence>
<keyword evidence="3" id="KW-1017">Isopeptide bond</keyword>
<evidence type="ECO:0000256" key="1">
    <source>
        <dbReference type="ARBA" id="ARBA00004123"/>
    </source>
</evidence>
<feature type="domain" description="C2H2-type" evidence="30">
    <location>
        <begin position="616"/>
        <end position="643"/>
    </location>
</feature>
<evidence type="ECO:0000256" key="17">
    <source>
        <dbReference type="ARBA" id="ARBA00023242"/>
    </source>
</evidence>
<dbReference type="GO" id="GO:0140949">
    <property type="term" value="F:histone H3K9 trimethyltransferase activity"/>
    <property type="evidence" value="ECO:0007669"/>
    <property type="project" value="UniProtKB-EC"/>
</dbReference>
<dbReference type="Gene3D" id="2.170.270.10">
    <property type="entry name" value="SET domain"/>
    <property type="match status" value="1"/>
</dbReference>
<dbReference type="GO" id="GO:0010468">
    <property type="term" value="P:regulation of gene expression"/>
    <property type="evidence" value="ECO:0007669"/>
    <property type="project" value="TreeGrafter"/>
</dbReference>
<evidence type="ECO:0000256" key="13">
    <source>
        <dbReference type="ARBA" id="ARBA00023015"/>
    </source>
</evidence>
<dbReference type="FunFam" id="2.170.270.10:FF:000026">
    <property type="entry name" value="PR domain zinc finger protein 2"/>
    <property type="match status" value="1"/>
</dbReference>
<feature type="compositionally biased region" description="Low complexity" evidence="27">
    <location>
        <begin position="1748"/>
        <end position="1760"/>
    </location>
</feature>
<feature type="compositionally biased region" description="Acidic residues" evidence="27">
    <location>
        <begin position="532"/>
        <end position="553"/>
    </location>
</feature>
<keyword evidence="28" id="KW-0812">Transmembrane</keyword>
<name>A0A836A3W0_SHEEP</name>
<feature type="compositionally biased region" description="Polar residues" evidence="27">
    <location>
        <begin position="705"/>
        <end position="719"/>
    </location>
</feature>
<feature type="transmembrane region" description="Helical" evidence="28">
    <location>
        <begin position="132"/>
        <end position="159"/>
    </location>
</feature>
<dbReference type="FunFam" id="3.30.160.60:FF:002781">
    <property type="entry name" value="PR/SET domain 2"/>
    <property type="match status" value="1"/>
</dbReference>
<dbReference type="SUPFAM" id="SSF82199">
    <property type="entry name" value="SET domain"/>
    <property type="match status" value="1"/>
</dbReference>
<evidence type="ECO:0000256" key="9">
    <source>
        <dbReference type="ARBA" id="ARBA00022737"/>
    </source>
</evidence>
<feature type="region of interest" description="Disordered" evidence="27">
    <location>
        <begin position="1154"/>
        <end position="1335"/>
    </location>
</feature>
<dbReference type="PIRSF" id="PIRSF002395">
    <property type="entry name" value="RIZ_SET"/>
    <property type="match status" value="1"/>
</dbReference>
<keyword evidence="10 26" id="KW-0863">Zinc-finger</keyword>
<keyword evidence="28" id="KW-0472">Membrane</keyword>
<keyword evidence="7" id="KW-0949">S-adenosyl-L-methionine</keyword>
<feature type="compositionally biased region" description="Basic and acidic residues" evidence="27">
    <location>
        <begin position="441"/>
        <end position="456"/>
    </location>
</feature>
<keyword evidence="13" id="KW-0805">Transcription regulation</keyword>
<dbReference type="PROSITE" id="PS00028">
    <property type="entry name" value="ZINC_FINGER_C2H2_1"/>
    <property type="match status" value="6"/>
</dbReference>
<feature type="compositionally biased region" description="Basic and acidic residues" evidence="27">
    <location>
        <begin position="1910"/>
        <end position="1923"/>
    </location>
</feature>
<evidence type="ECO:0000259" key="31">
    <source>
        <dbReference type="PROSITE" id="PS50280"/>
    </source>
</evidence>
<feature type="region of interest" description="Disordered" evidence="27">
    <location>
        <begin position="980"/>
        <end position="1008"/>
    </location>
</feature>
<evidence type="ECO:0000256" key="23">
    <source>
        <dbReference type="ARBA" id="ARBA00082170"/>
    </source>
</evidence>